<organism evidence="2 3">
    <name type="scientific">Roseivivax sediminis</name>
    <dbReference type="NCBI Taxonomy" id="936889"/>
    <lineage>
        <taxon>Bacteria</taxon>
        <taxon>Pseudomonadati</taxon>
        <taxon>Pseudomonadota</taxon>
        <taxon>Alphaproteobacteria</taxon>
        <taxon>Rhodobacterales</taxon>
        <taxon>Roseobacteraceae</taxon>
        <taxon>Roseivivax</taxon>
    </lineage>
</organism>
<dbReference type="Proteomes" id="UP000325289">
    <property type="component" value="Unassembled WGS sequence"/>
</dbReference>
<name>A0A1I1ZAC5_9RHOB</name>
<dbReference type="EMBL" id="FOMS01000008">
    <property type="protein sequence ID" value="SFE28637.1"/>
    <property type="molecule type" value="Genomic_DNA"/>
</dbReference>
<dbReference type="PANTHER" id="PTHR13832">
    <property type="entry name" value="PROTEIN PHOSPHATASE 2C"/>
    <property type="match status" value="1"/>
</dbReference>
<sequence length="259" mass="28054">MLTPMFRFETGQASDVGRCRSVNEDGFLSSPESGFWAVADGMGGHAAGDFASQAIVRELASIGRPAGMADLRARVLERLARANTRILDQSDRLSCGVIGSTIVALLVHGPEFTCLWAGDSRAYRLRGSALRPLTRDHTEARELIDTGTITEEEARAWPGRNIITRAIGVTETPDCDRMEGEIAVGDVFLLCSDGLTEHLDDSEIAWHLARPIAVQAICEALIADTLERGARDNVTVVVTRCVGRMPGTPHPPMTKDLFP</sequence>
<protein>
    <submittedName>
        <fullName evidence="2">Protein phosphatase</fullName>
    </submittedName>
</protein>
<feature type="domain" description="PPM-type phosphatase" evidence="1">
    <location>
        <begin position="9"/>
        <end position="241"/>
    </location>
</feature>
<dbReference type="AlphaFoldDB" id="A0A1I1ZAC5"/>
<dbReference type="SMART" id="SM00331">
    <property type="entry name" value="PP2C_SIG"/>
    <property type="match status" value="1"/>
</dbReference>
<dbReference type="SMART" id="SM00332">
    <property type="entry name" value="PP2Cc"/>
    <property type="match status" value="1"/>
</dbReference>
<dbReference type="PANTHER" id="PTHR13832:SF827">
    <property type="entry name" value="PROTEIN PHOSPHATASE 1L"/>
    <property type="match status" value="1"/>
</dbReference>
<dbReference type="Gene3D" id="3.60.40.10">
    <property type="entry name" value="PPM-type phosphatase domain"/>
    <property type="match status" value="1"/>
</dbReference>
<reference evidence="2 3" key="1">
    <citation type="submission" date="2016-10" db="EMBL/GenBank/DDBJ databases">
        <authorList>
            <person name="Varghese N."/>
            <person name="Submissions S."/>
        </authorList>
    </citation>
    <scope>NUCLEOTIDE SEQUENCE [LARGE SCALE GENOMIC DNA]</scope>
    <source>
        <strain evidence="3">YIM D21,KCTC 23444,ACCC 10710</strain>
    </source>
</reference>
<keyword evidence="3" id="KW-1185">Reference proteome</keyword>
<dbReference type="InterPro" id="IPR015655">
    <property type="entry name" value="PP2C"/>
</dbReference>
<accession>A0A1I1ZAC5</accession>
<proteinExistence type="predicted"/>
<evidence type="ECO:0000313" key="2">
    <source>
        <dbReference type="EMBL" id="SFE28637.1"/>
    </source>
</evidence>
<dbReference type="CDD" id="cd00143">
    <property type="entry name" value="PP2Cc"/>
    <property type="match status" value="1"/>
</dbReference>
<dbReference type="RefSeq" id="WP_149756421.1">
    <property type="nucleotide sequence ID" value="NZ_FOMS01000008.1"/>
</dbReference>
<dbReference type="GO" id="GO:0004722">
    <property type="term" value="F:protein serine/threonine phosphatase activity"/>
    <property type="evidence" value="ECO:0007669"/>
    <property type="project" value="InterPro"/>
</dbReference>
<dbReference type="InterPro" id="IPR036457">
    <property type="entry name" value="PPM-type-like_dom_sf"/>
</dbReference>
<gene>
    <name evidence="2" type="ORF">SAMN04515678_10865</name>
</gene>
<dbReference type="Pfam" id="PF13672">
    <property type="entry name" value="PP2C_2"/>
    <property type="match status" value="1"/>
</dbReference>
<dbReference type="OrthoDB" id="9801841at2"/>
<evidence type="ECO:0000313" key="3">
    <source>
        <dbReference type="Proteomes" id="UP000325289"/>
    </source>
</evidence>
<dbReference type="PROSITE" id="PS51746">
    <property type="entry name" value="PPM_2"/>
    <property type="match status" value="1"/>
</dbReference>
<evidence type="ECO:0000259" key="1">
    <source>
        <dbReference type="PROSITE" id="PS51746"/>
    </source>
</evidence>
<dbReference type="SUPFAM" id="SSF81606">
    <property type="entry name" value="PP2C-like"/>
    <property type="match status" value="1"/>
</dbReference>
<dbReference type="InterPro" id="IPR001932">
    <property type="entry name" value="PPM-type_phosphatase-like_dom"/>
</dbReference>